<keyword evidence="1" id="KW-0812">Transmembrane</keyword>
<keyword evidence="1" id="KW-0472">Membrane</keyword>
<evidence type="ECO:0000313" key="2">
    <source>
        <dbReference type="EMBL" id="MFD2275180.1"/>
    </source>
</evidence>
<evidence type="ECO:0000313" key="3">
    <source>
        <dbReference type="Proteomes" id="UP001597297"/>
    </source>
</evidence>
<protein>
    <submittedName>
        <fullName evidence="2">MerC domain-containing protein</fullName>
    </submittedName>
</protein>
<organism evidence="2 3">
    <name type="scientific">Rubritalea spongiae</name>
    <dbReference type="NCBI Taxonomy" id="430797"/>
    <lineage>
        <taxon>Bacteria</taxon>
        <taxon>Pseudomonadati</taxon>
        <taxon>Verrucomicrobiota</taxon>
        <taxon>Verrucomicrobiia</taxon>
        <taxon>Verrucomicrobiales</taxon>
        <taxon>Rubritaleaceae</taxon>
        <taxon>Rubritalea</taxon>
    </lineage>
</organism>
<dbReference type="Pfam" id="PF03203">
    <property type="entry name" value="MerC"/>
    <property type="match status" value="1"/>
</dbReference>
<gene>
    <name evidence="2" type="ORF">ACFSQZ_01755</name>
</gene>
<feature type="transmembrane region" description="Helical" evidence="1">
    <location>
        <begin position="21"/>
        <end position="43"/>
    </location>
</feature>
<evidence type="ECO:0000256" key="1">
    <source>
        <dbReference type="SAM" id="Phobius"/>
    </source>
</evidence>
<keyword evidence="1" id="KW-1133">Transmembrane helix</keyword>
<dbReference type="Proteomes" id="UP001597297">
    <property type="component" value="Unassembled WGS sequence"/>
</dbReference>
<feature type="transmembrane region" description="Helical" evidence="1">
    <location>
        <begin position="145"/>
        <end position="166"/>
    </location>
</feature>
<dbReference type="InterPro" id="IPR004891">
    <property type="entry name" value="Mercury-R_MerC"/>
</dbReference>
<reference evidence="3" key="1">
    <citation type="journal article" date="2019" name="Int. J. Syst. Evol. Microbiol.">
        <title>The Global Catalogue of Microorganisms (GCM) 10K type strain sequencing project: providing services to taxonomists for standard genome sequencing and annotation.</title>
        <authorList>
            <consortium name="The Broad Institute Genomics Platform"/>
            <consortium name="The Broad Institute Genome Sequencing Center for Infectious Disease"/>
            <person name="Wu L."/>
            <person name="Ma J."/>
        </authorList>
    </citation>
    <scope>NUCLEOTIDE SEQUENCE [LARGE SCALE GENOMIC DNA]</scope>
    <source>
        <strain evidence="3">JCM 16545</strain>
    </source>
</reference>
<dbReference type="RefSeq" id="WP_377094927.1">
    <property type="nucleotide sequence ID" value="NZ_JBHSJM010000001.1"/>
</dbReference>
<dbReference type="EMBL" id="JBHUJC010000003">
    <property type="protein sequence ID" value="MFD2275180.1"/>
    <property type="molecule type" value="Genomic_DNA"/>
</dbReference>
<keyword evidence="3" id="KW-1185">Reference proteome</keyword>
<sequence length="177" mass="19638">MNQFEPPSQLARQYVWSIDRWGIFASVLCAIHCLITPVFFLLLPKFGELWAHPSSHWIMALIVIPLAFISIKLNRRQPNSRLTSTIGIIGIIFITLGALTPYAEKHFENSFAFSSASPAETQEEASCTDSCCPTVAVQESGQVQWTIPLASIITTLGGLLLIVTHFSNIRCCLKCKN</sequence>
<name>A0ABW5E1C3_9BACT</name>
<accession>A0ABW5E1C3</accession>
<feature type="transmembrane region" description="Helical" evidence="1">
    <location>
        <begin position="85"/>
        <end position="103"/>
    </location>
</feature>
<proteinExistence type="predicted"/>
<comment type="caution">
    <text evidence="2">The sequence shown here is derived from an EMBL/GenBank/DDBJ whole genome shotgun (WGS) entry which is preliminary data.</text>
</comment>
<feature type="transmembrane region" description="Helical" evidence="1">
    <location>
        <begin position="55"/>
        <end position="73"/>
    </location>
</feature>